<feature type="transmembrane region" description="Helical" evidence="6">
    <location>
        <begin position="38"/>
        <end position="62"/>
    </location>
</feature>
<evidence type="ECO:0000259" key="7">
    <source>
        <dbReference type="Pfam" id="PF12832"/>
    </source>
</evidence>
<comment type="caution">
    <text evidence="8">The sequence shown here is derived from an EMBL/GenBank/DDBJ whole genome shotgun (WGS) entry which is preliminary data.</text>
</comment>
<feature type="transmembrane region" description="Helical" evidence="6">
    <location>
        <begin position="103"/>
        <end position="122"/>
    </location>
</feature>
<feature type="transmembrane region" description="Helical" evidence="6">
    <location>
        <begin position="428"/>
        <end position="449"/>
    </location>
</feature>
<feature type="transmembrane region" description="Helical" evidence="6">
    <location>
        <begin position="297"/>
        <end position="319"/>
    </location>
</feature>
<feature type="transmembrane region" description="Helical" evidence="6">
    <location>
        <begin position="363"/>
        <end position="381"/>
    </location>
</feature>
<dbReference type="InterPro" id="IPR036259">
    <property type="entry name" value="MFS_trans_sf"/>
</dbReference>
<evidence type="ECO:0000256" key="2">
    <source>
        <dbReference type="ARBA" id="ARBA00005241"/>
    </source>
</evidence>
<dbReference type="InterPro" id="IPR024989">
    <property type="entry name" value="MFS_assoc_dom"/>
</dbReference>
<evidence type="ECO:0000313" key="8">
    <source>
        <dbReference type="EMBL" id="GBM03865.1"/>
    </source>
</evidence>
<feature type="transmembrane region" description="Helical" evidence="6">
    <location>
        <begin position="469"/>
        <end position="488"/>
    </location>
</feature>
<comment type="subcellular location">
    <subcellularLocation>
        <location evidence="1">Membrane</location>
        <topology evidence="1">Multi-pass membrane protein</topology>
    </subcellularLocation>
</comment>
<dbReference type="OrthoDB" id="6423935at2759"/>
<feature type="transmembrane region" description="Helical" evidence="6">
    <location>
        <begin position="402"/>
        <end position="422"/>
    </location>
</feature>
<dbReference type="GO" id="GO:0016020">
    <property type="term" value="C:membrane"/>
    <property type="evidence" value="ECO:0007669"/>
    <property type="project" value="UniProtKB-SubCell"/>
</dbReference>
<reference evidence="8 9" key="1">
    <citation type="journal article" date="2019" name="Sci. Rep.">
        <title>Orb-weaving spider Araneus ventricosus genome elucidates the spidroin gene catalogue.</title>
        <authorList>
            <person name="Kono N."/>
            <person name="Nakamura H."/>
            <person name="Ohtoshi R."/>
            <person name="Moran D.A.P."/>
            <person name="Shinohara A."/>
            <person name="Yoshida Y."/>
            <person name="Fujiwara M."/>
            <person name="Mori M."/>
            <person name="Tomita M."/>
            <person name="Arakawa K."/>
        </authorList>
    </citation>
    <scope>NUCLEOTIDE SEQUENCE [LARGE SCALE GENOMIC DNA]</scope>
</reference>
<name>A0A4Y2CKP8_ARAVE</name>
<dbReference type="InterPro" id="IPR051717">
    <property type="entry name" value="MFS_MFSD6"/>
</dbReference>
<accession>A0A4Y2CKP8</accession>
<dbReference type="SUPFAM" id="SSF103473">
    <property type="entry name" value="MFS general substrate transporter"/>
    <property type="match status" value="1"/>
</dbReference>
<gene>
    <name evidence="8" type="primary">MFSD6_1</name>
    <name evidence="8" type="ORF">AVEN_231328_1</name>
</gene>
<proteinExistence type="inferred from homology"/>
<keyword evidence="9" id="KW-1185">Reference proteome</keyword>
<evidence type="ECO:0000256" key="1">
    <source>
        <dbReference type="ARBA" id="ARBA00004141"/>
    </source>
</evidence>
<keyword evidence="5 6" id="KW-0472">Membrane</keyword>
<evidence type="ECO:0000313" key="9">
    <source>
        <dbReference type="Proteomes" id="UP000499080"/>
    </source>
</evidence>
<dbReference type="Proteomes" id="UP000499080">
    <property type="component" value="Unassembled WGS sequence"/>
</dbReference>
<organism evidence="8 9">
    <name type="scientific">Araneus ventricosus</name>
    <name type="common">Orbweaver spider</name>
    <name type="synonym">Epeira ventricosa</name>
    <dbReference type="NCBI Taxonomy" id="182803"/>
    <lineage>
        <taxon>Eukaryota</taxon>
        <taxon>Metazoa</taxon>
        <taxon>Ecdysozoa</taxon>
        <taxon>Arthropoda</taxon>
        <taxon>Chelicerata</taxon>
        <taxon>Arachnida</taxon>
        <taxon>Araneae</taxon>
        <taxon>Araneomorphae</taxon>
        <taxon>Entelegynae</taxon>
        <taxon>Araneoidea</taxon>
        <taxon>Araneidae</taxon>
        <taxon>Araneus</taxon>
    </lineage>
</organism>
<dbReference type="Pfam" id="PF12832">
    <property type="entry name" value="MFS_1_like"/>
    <property type="match status" value="1"/>
</dbReference>
<evidence type="ECO:0000256" key="5">
    <source>
        <dbReference type="ARBA" id="ARBA00023136"/>
    </source>
</evidence>
<sequence>MELSLEDVSTETKEIESSGKMPIACKKERWWHVDREMVYFKLHFFLLSGALGAVLPFVGVFAKERLRLSATSFASVLTVQQFLFVLTKPALGFITDYFNKLKVILVVLAIAQAGFLFLLLLVPPLPKGLAADDNDVTINSSMQAVDACNFCNDMNDSSNVLKIPINYTVTSKDIYFAKENGKCNVLEVMPSDSLEQYVKLIIPFECDPFRNRPLDKSDKNQDVFEEQSVLSHSEKSVNFTSCFNISKTSCVVSLDDCILCCNREEGCYFIPNDMEERKVDPDSTTDDNSSRSDFAMYQFWLFAILFVALNACVNGIFTLSDTACCESVEKTGADFGKQRLWGCIGWGMFSPLGGFLNDYTGNYVATWIFFVVLSSLALWNITKLNLEKPHISKHLMKDIGTVISSWEFICFQIGALLSGIGLGFTFFYLLWFITSIGGSSLLCGLIQTVQSFSGDIPFMFFSGWMLRKLGYFNIVTLSLLACCVRFLWYSQLENPWLVLPIEWTHGITYGVFIAAIASFAKMSAKPGTEATTQSVIFTTFDGLGSGIGNIVAGVGFDYVGGHTMFLCTGTFFGCAAALSFVATVLTRNRVKHLKE</sequence>
<keyword evidence="3 6" id="KW-0812">Transmembrane</keyword>
<dbReference type="Gene3D" id="1.20.1250.20">
    <property type="entry name" value="MFS general substrate transporter like domains"/>
    <property type="match status" value="3"/>
</dbReference>
<dbReference type="PANTHER" id="PTHR16172">
    <property type="entry name" value="MAJOR FACILITATOR SUPERFAMILY DOMAIN-CONTAINING PROTEIN 6-LIKE"/>
    <property type="match status" value="1"/>
</dbReference>
<keyword evidence="4 6" id="KW-1133">Transmembrane helix</keyword>
<evidence type="ECO:0000256" key="3">
    <source>
        <dbReference type="ARBA" id="ARBA00022692"/>
    </source>
</evidence>
<feature type="transmembrane region" description="Helical" evidence="6">
    <location>
        <begin position="503"/>
        <end position="522"/>
    </location>
</feature>
<dbReference type="PANTHER" id="PTHR16172:SF30">
    <property type="entry name" value="SUGAR BABY, ISOFORM C"/>
    <property type="match status" value="1"/>
</dbReference>
<evidence type="ECO:0000256" key="6">
    <source>
        <dbReference type="SAM" id="Phobius"/>
    </source>
</evidence>
<evidence type="ECO:0000256" key="4">
    <source>
        <dbReference type="ARBA" id="ARBA00022989"/>
    </source>
</evidence>
<feature type="domain" description="Major facilitator superfamily associated" evidence="7">
    <location>
        <begin position="40"/>
        <end position="566"/>
    </location>
</feature>
<dbReference type="EMBL" id="BGPR01000195">
    <property type="protein sequence ID" value="GBM03865.1"/>
    <property type="molecule type" value="Genomic_DNA"/>
</dbReference>
<dbReference type="AlphaFoldDB" id="A0A4Y2CKP8"/>
<protein>
    <submittedName>
        <fullName evidence="8">Major facilitator superfamily domain-containing protein 6</fullName>
    </submittedName>
</protein>
<feature type="transmembrane region" description="Helical" evidence="6">
    <location>
        <begin position="562"/>
        <end position="585"/>
    </location>
</feature>
<comment type="similarity">
    <text evidence="2">Belongs to the major facilitator superfamily. MFSD6 family.</text>
</comment>